<reference evidence="1 2" key="1">
    <citation type="journal article" date="2020" name="Cell">
        <title>Large-Scale Comparative Analyses of Tick Genomes Elucidate Their Genetic Diversity and Vector Capacities.</title>
        <authorList>
            <consortium name="Tick Genome and Microbiome Consortium (TIGMIC)"/>
            <person name="Jia N."/>
            <person name="Wang J."/>
            <person name="Shi W."/>
            <person name="Du L."/>
            <person name="Sun Y."/>
            <person name="Zhan W."/>
            <person name="Jiang J.F."/>
            <person name="Wang Q."/>
            <person name="Zhang B."/>
            <person name="Ji P."/>
            <person name="Bell-Sakyi L."/>
            <person name="Cui X.M."/>
            <person name="Yuan T.T."/>
            <person name="Jiang B.G."/>
            <person name="Yang W.F."/>
            <person name="Lam T.T."/>
            <person name="Chang Q.C."/>
            <person name="Ding S.J."/>
            <person name="Wang X.J."/>
            <person name="Zhu J.G."/>
            <person name="Ruan X.D."/>
            <person name="Zhao L."/>
            <person name="Wei J.T."/>
            <person name="Ye R.Z."/>
            <person name="Que T.C."/>
            <person name="Du C.H."/>
            <person name="Zhou Y.H."/>
            <person name="Cheng J.X."/>
            <person name="Dai P.F."/>
            <person name="Guo W.B."/>
            <person name="Han X.H."/>
            <person name="Huang E.J."/>
            <person name="Li L.F."/>
            <person name="Wei W."/>
            <person name="Gao Y.C."/>
            <person name="Liu J.Z."/>
            <person name="Shao H.Z."/>
            <person name="Wang X."/>
            <person name="Wang C.C."/>
            <person name="Yang T.C."/>
            <person name="Huo Q.B."/>
            <person name="Li W."/>
            <person name="Chen H.Y."/>
            <person name="Chen S.E."/>
            <person name="Zhou L.G."/>
            <person name="Ni X.B."/>
            <person name="Tian J.H."/>
            <person name="Sheng Y."/>
            <person name="Liu T."/>
            <person name="Pan Y.S."/>
            <person name="Xia L.Y."/>
            <person name="Li J."/>
            <person name="Zhao F."/>
            <person name="Cao W.C."/>
        </authorList>
    </citation>
    <scope>NUCLEOTIDE SEQUENCE [LARGE SCALE GENOMIC DNA]</scope>
    <source>
        <strain evidence="1">Iper-2018</strain>
    </source>
</reference>
<comment type="caution">
    <text evidence="1">The sequence shown here is derived from an EMBL/GenBank/DDBJ whole genome shotgun (WGS) entry which is preliminary data.</text>
</comment>
<evidence type="ECO:0000313" key="2">
    <source>
        <dbReference type="Proteomes" id="UP000805193"/>
    </source>
</evidence>
<sequence length="289" mass="31770">MLAGGMRIAGHVVYASKPHVARGSPRAALLVLRELPQSKVDLNDLCTEGAEFAPVTLELRRRPLTIVSAYVSPNAPRDTNVLVDIRVRAKGDLIVAGDFNAHSQSLGDKQDSPRRHEQQATLEAVDVRNITSGSQTFIRPGVTRGVIDLTFTTWSLRHIATPQRLKCTTLDRPSRGSRAWRMSRTLAGRPIPRNPLLEMTVAMNLRSTEMVKLLVDTVTAELEQAPSSHGTYDATTELQYVLDAFFTHHAAPGPDVVTSQAMKNVNESALPAMLDLIKQIWRTAELPDA</sequence>
<accession>A0AC60QB90</accession>
<proteinExistence type="predicted"/>
<keyword evidence="2" id="KW-1185">Reference proteome</keyword>
<dbReference type="Proteomes" id="UP000805193">
    <property type="component" value="Unassembled WGS sequence"/>
</dbReference>
<evidence type="ECO:0000313" key="1">
    <source>
        <dbReference type="EMBL" id="KAG0430925.1"/>
    </source>
</evidence>
<organism evidence="1 2">
    <name type="scientific">Ixodes persulcatus</name>
    <name type="common">Taiga tick</name>
    <dbReference type="NCBI Taxonomy" id="34615"/>
    <lineage>
        <taxon>Eukaryota</taxon>
        <taxon>Metazoa</taxon>
        <taxon>Ecdysozoa</taxon>
        <taxon>Arthropoda</taxon>
        <taxon>Chelicerata</taxon>
        <taxon>Arachnida</taxon>
        <taxon>Acari</taxon>
        <taxon>Parasitiformes</taxon>
        <taxon>Ixodida</taxon>
        <taxon>Ixodoidea</taxon>
        <taxon>Ixodidae</taxon>
        <taxon>Ixodinae</taxon>
        <taxon>Ixodes</taxon>
    </lineage>
</organism>
<gene>
    <name evidence="1" type="ORF">HPB47_022254</name>
</gene>
<protein>
    <submittedName>
        <fullName evidence="1">Uncharacterized protein</fullName>
    </submittedName>
</protein>
<name>A0AC60QB90_IXOPE</name>
<dbReference type="EMBL" id="JABSTQ010009276">
    <property type="protein sequence ID" value="KAG0430925.1"/>
    <property type="molecule type" value="Genomic_DNA"/>
</dbReference>